<dbReference type="Gene3D" id="3.40.630.10">
    <property type="entry name" value="Zn peptidases"/>
    <property type="match status" value="1"/>
</dbReference>
<proteinExistence type="predicted"/>
<evidence type="ECO:0000313" key="2">
    <source>
        <dbReference type="Proteomes" id="UP001596405"/>
    </source>
</evidence>
<dbReference type="Proteomes" id="UP001596405">
    <property type="component" value="Unassembled WGS sequence"/>
</dbReference>
<keyword evidence="2" id="KW-1185">Reference proteome</keyword>
<dbReference type="EMBL" id="JBHSYQ010000003">
    <property type="protein sequence ID" value="MFC6997725.1"/>
    <property type="molecule type" value="Genomic_DNA"/>
</dbReference>
<reference evidence="2" key="1">
    <citation type="journal article" date="2019" name="Int. J. Syst. Evol. Microbiol.">
        <title>The Global Catalogue of Microorganisms (GCM) 10K type strain sequencing project: providing services to taxonomists for standard genome sequencing and annotation.</title>
        <authorList>
            <consortium name="The Broad Institute Genomics Platform"/>
            <consortium name="The Broad Institute Genome Sequencing Center for Infectious Disease"/>
            <person name="Wu L."/>
            <person name="Ma J."/>
        </authorList>
    </citation>
    <scope>NUCLEOTIDE SEQUENCE [LARGE SCALE GENOMIC DNA]</scope>
    <source>
        <strain evidence="2">CGMCC 4.7393</strain>
    </source>
</reference>
<protein>
    <submittedName>
        <fullName evidence="1">Uncharacterized protein</fullName>
    </submittedName>
</protein>
<organism evidence="1 2">
    <name type="scientific">Rufibacter roseus</name>
    <dbReference type="NCBI Taxonomy" id="1567108"/>
    <lineage>
        <taxon>Bacteria</taxon>
        <taxon>Pseudomonadati</taxon>
        <taxon>Bacteroidota</taxon>
        <taxon>Cytophagia</taxon>
        <taxon>Cytophagales</taxon>
        <taxon>Hymenobacteraceae</taxon>
        <taxon>Rufibacter</taxon>
    </lineage>
</organism>
<name>A0ABW2DL02_9BACT</name>
<gene>
    <name evidence="1" type="ORF">ACFQHR_08810</name>
</gene>
<dbReference type="SUPFAM" id="SSF53187">
    <property type="entry name" value="Zn-dependent exopeptidases"/>
    <property type="match status" value="1"/>
</dbReference>
<dbReference type="RefSeq" id="WP_066618692.1">
    <property type="nucleotide sequence ID" value="NZ_JBHSYQ010000003.1"/>
</dbReference>
<evidence type="ECO:0000313" key="1">
    <source>
        <dbReference type="EMBL" id="MFC6997725.1"/>
    </source>
</evidence>
<sequence>MFKTKHFDFKNTFLNLTQYTVPYGDEYTHRQHLPEGIQQDEDGNYFITVGESSTLFTSHLDTCSFSREKVNHVINGDIIATDGTTILGGDNKAGVTILLYLISQGVPGTYYFFVGEEIGTVGSRAALRANRLFFSQFKRAVAFDRRGEGSIITHQRGARCCSDQFAVALADEFGLHGLGYEADPTGVFTDTAVFTDIIPECTNLSAGVWNEHRRGEYVNIKIVEQIAKAAAKVQWEDLPSARDPLRIQRQAA</sequence>
<comment type="caution">
    <text evidence="1">The sequence shown here is derived from an EMBL/GenBank/DDBJ whole genome shotgun (WGS) entry which is preliminary data.</text>
</comment>
<accession>A0ABW2DL02</accession>